<evidence type="ECO:0008006" key="2">
    <source>
        <dbReference type="Google" id="ProtNLM"/>
    </source>
</evidence>
<dbReference type="STRING" id="269797.Mbar_A0030"/>
<dbReference type="AlphaFoldDB" id="Q46GH1"/>
<sequence length="236" mass="25555">MTCANCATDVIYMAERQNERDDRQKLKNISFAKKILLGLSMYVPSSTFKKIVLKLLGAHIGKNVYFGPGSLVLSNDYSSVYIENNVFVAPGVLINVNNFTVGENSHLGYQCLMVGESLKIGSRCNISNRTFIECSYSPILIEDDVTIGGCAMVSTHDGSYRQVYGLEMKAAPIYIRSKAFIGNNAIILPGIEIGRKVIVGAGAVVTKNAVANSVICGVPADKIRTMEVSNENITGN</sequence>
<dbReference type="PANTHER" id="PTHR43300">
    <property type="entry name" value="ACETYLTRANSFERASE"/>
    <property type="match status" value="1"/>
</dbReference>
<protein>
    <recommendedName>
        <fullName evidence="2">Acetyltransferase</fullName>
    </recommendedName>
</protein>
<dbReference type="InterPro" id="IPR001451">
    <property type="entry name" value="Hexapep"/>
</dbReference>
<dbReference type="HOGENOM" id="CLU_1259085_0_0_2"/>
<dbReference type="KEGG" id="mba:Mbar_A0030"/>
<proteinExistence type="predicted"/>
<dbReference type="InterPro" id="IPR050179">
    <property type="entry name" value="Trans_hexapeptide_repeat"/>
</dbReference>
<dbReference type="eggNOG" id="arCOG01848">
    <property type="taxonomic scope" value="Archaea"/>
</dbReference>
<gene>
    <name evidence="1" type="ordered locus">Mbar_A0030</name>
</gene>
<dbReference type="OrthoDB" id="131744at2157"/>
<dbReference type="CDD" id="cd04647">
    <property type="entry name" value="LbH_MAT_like"/>
    <property type="match status" value="1"/>
</dbReference>
<dbReference type="SUPFAM" id="SSF51161">
    <property type="entry name" value="Trimeric LpxA-like enzymes"/>
    <property type="match status" value="1"/>
</dbReference>
<dbReference type="PaxDb" id="269797-Mbar_A0030"/>
<accession>Q46GH1</accession>
<name>Q46GH1_METBF</name>
<organism evidence="1">
    <name type="scientific">Methanosarcina barkeri (strain Fusaro / DSM 804)</name>
    <dbReference type="NCBI Taxonomy" id="269797"/>
    <lineage>
        <taxon>Archaea</taxon>
        <taxon>Methanobacteriati</taxon>
        <taxon>Methanobacteriota</taxon>
        <taxon>Stenosarchaea group</taxon>
        <taxon>Methanomicrobia</taxon>
        <taxon>Methanosarcinales</taxon>
        <taxon>Methanosarcinaceae</taxon>
        <taxon>Methanosarcina</taxon>
    </lineage>
</organism>
<evidence type="ECO:0000313" key="1">
    <source>
        <dbReference type="EMBL" id="AAZ69021.1"/>
    </source>
</evidence>
<dbReference type="InterPro" id="IPR011004">
    <property type="entry name" value="Trimer_LpxA-like_sf"/>
</dbReference>
<reference evidence="1" key="1">
    <citation type="submission" date="2006-06" db="EMBL/GenBank/DDBJ databases">
        <title>Complete sequence of chromosome 1 of Methanosarcina barkeri str. fusaro.</title>
        <authorList>
            <person name="Copeland A."/>
            <person name="Lucas S."/>
            <person name="Lapidus A."/>
            <person name="Barry K."/>
            <person name="Detter J.C."/>
            <person name="Glavina T."/>
            <person name="Hammon N."/>
            <person name="Israni S."/>
            <person name="Pitluck S."/>
            <person name="Goodwin L.A."/>
            <person name="Saunders E.H."/>
            <person name="Schmutz J."/>
            <person name="Larimer F."/>
            <person name="Land M."/>
            <person name="Anderson I."/>
            <person name="Richardson P."/>
        </authorList>
    </citation>
    <scope>NUCLEOTIDE SEQUENCE</scope>
    <source>
        <strain evidence="1">Fusaro</strain>
    </source>
</reference>
<dbReference type="Pfam" id="PF00132">
    <property type="entry name" value="Hexapep"/>
    <property type="match status" value="1"/>
</dbReference>
<dbReference type="EMBL" id="CP000099">
    <property type="protein sequence ID" value="AAZ69021.1"/>
    <property type="molecule type" value="Genomic_DNA"/>
</dbReference>
<dbReference type="Gene3D" id="2.160.10.10">
    <property type="entry name" value="Hexapeptide repeat proteins"/>
    <property type="match status" value="1"/>
</dbReference>